<organism evidence="3 4">
    <name type="scientific">Immundisolibacter cernigliae</name>
    <dbReference type="NCBI Taxonomy" id="1810504"/>
    <lineage>
        <taxon>Bacteria</taxon>
        <taxon>Pseudomonadati</taxon>
        <taxon>Pseudomonadota</taxon>
        <taxon>Gammaproteobacteria</taxon>
        <taxon>Immundisolibacterales</taxon>
        <taxon>Immundisolibacteraceae</taxon>
        <taxon>Immundisolibacter</taxon>
    </lineage>
</organism>
<dbReference type="InterPro" id="IPR003346">
    <property type="entry name" value="Transposase_20"/>
</dbReference>
<sequence length="316" mass="35364">MAMAVETLQLGVDVAKAELVLCQGWDEQLVTLANERRAIRSYLKHLSGPTALAVEATNRFHLALVEEAQALGHTVYVVDGYRLNAYRKSIGGRAKTDASDARLLLRYLRHEQTSLRPWSPPPAGYNRLIRLLRRRASLIQAKVALTQSLQELPELKAAVRSLLRQFARLDLLIQTRLRQALAEHGWAADAQRCQAIEGIGPLTAAGLVTVFRRGAFHSSDAFIAFLGLDVRVRDSGQFTGRRKLTKQGDPELRRLLHNAAMAACRCATWQPFYQRYRNRGLSTTQCLVILARKLARIAFALLKNQSTYQPSSTPMP</sequence>
<dbReference type="PANTHER" id="PTHR33055:SF13">
    <property type="entry name" value="TRANSPOSASE"/>
    <property type="match status" value="1"/>
</dbReference>
<evidence type="ECO:0000313" key="3">
    <source>
        <dbReference type="EMBL" id="ANX05336.1"/>
    </source>
</evidence>
<proteinExistence type="predicted"/>
<dbReference type="AlphaFoldDB" id="A0A1B1YX91"/>
<dbReference type="KEGG" id="gbi:PG2T_14850"/>
<dbReference type="GO" id="GO:0006313">
    <property type="term" value="P:DNA transposition"/>
    <property type="evidence" value="ECO:0007669"/>
    <property type="project" value="InterPro"/>
</dbReference>
<evidence type="ECO:0000259" key="1">
    <source>
        <dbReference type="Pfam" id="PF01548"/>
    </source>
</evidence>
<evidence type="ECO:0000313" key="4">
    <source>
        <dbReference type="Proteomes" id="UP000092952"/>
    </source>
</evidence>
<dbReference type="InParanoid" id="A0A1B1YX91"/>
<accession>A0A1B1YX91</accession>
<gene>
    <name evidence="3" type="ORF">PG2T_14850</name>
</gene>
<keyword evidence="4" id="KW-1185">Reference proteome</keyword>
<dbReference type="PANTHER" id="PTHR33055">
    <property type="entry name" value="TRANSPOSASE FOR INSERTION SEQUENCE ELEMENT IS1111A"/>
    <property type="match status" value="1"/>
</dbReference>
<dbReference type="GO" id="GO:0003677">
    <property type="term" value="F:DNA binding"/>
    <property type="evidence" value="ECO:0007669"/>
    <property type="project" value="InterPro"/>
</dbReference>
<protein>
    <submittedName>
        <fullName evidence="3">Transposase</fullName>
    </submittedName>
</protein>
<name>A0A1B1YX91_9GAMM</name>
<dbReference type="Pfam" id="PF01548">
    <property type="entry name" value="DEDD_Tnp_IS110"/>
    <property type="match status" value="1"/>
</dbReference>
<dbReference type="EMBL" id="CP014671">
    <property type="protein sequence ID" value="ANX05336.1"/>
    <property type="molecule type" value="Genomic_DNA"/>
</dbReference>
<dbReference type="InterPro" id="IPR002525">
    <property type="entry name" value="Transp_IS110-like_N"/>
</dbReference>
<dbReference type="InterPro" id="IPR047650">
    <property type="entry name" value="Transpos_IS110"/>
</dbReference>
<evidence type="ECO:0000259" key="2">
    <source>
        <dbReference type="Pfam" id="PF02371"/>
    </source>
</evidence>
<reference evidence="4" key="1">
    <citation type="submission" date="2016-03" db="EMBL/GenBank/DDBJ databases">
        <title>Complete genome sequence of Solimmundus cernigliae, representing a novel lineage of polycyclic aromatic hydrocarbon degraders within the Gammaproteobacteria.</title>
        <authorList>
            <person name="Singleton D.R."/>
            <person name="Dickey A.N."/>
            <person name="Scholl E.H."/>
            <person name="Wright F.A."/>
            <person name="Aitken M.D."/>
        </authorList>
    </citation>
    <scope>NUCLEOTIDE SEQUENCE [LARGE SCALE GENOMIC DNA]</scope>
    <source>
        <strain evidence="4">TR3.2</strain>
    </source>
</reference>
<dbReference type="Pfam" id="PF02371">
    <property type="entry name" value="Transposase_20"/>
    <property type="match status" value="1"/>
</dbReference>
<dbReference type="OrthoDB" id="9795150at2"/>
<dbReference type="RefSeq" id="WP_068807239.1">
    <property type="nucleotide sequence ID" value="NZ_CP014671.1"/>
</dbReference>
<feature type="domain" description="Transposase IS116/IS110/IS902 C-terminal" evidence="2">
    <location>
        <begin position="192"/>
        <end position="273"/>
    </location>
</feature>
<dbReference type="STRING" id="1810504.PG2T_14850"/>
<dbReference type="Proteomes" id="UP000092952">
    <property type="component" value="Chromosome"/>
</dbReference>
<feature type="domain" description="Transposase IS110-like N-terminal" evidence="1">
    <location>
        <begin position="11"/>
        <end position="151"/>
    </location>
</feature>
<dbReference type="GO" id="GO:0004803">
    <property type="term" value="F:transposase activity"/>
    <property type="evidence" value="ECO:0007669"/>
    <property type="project" value="InterPro"/>
</dbReference>